<dbReference type="PANTHER" id="PTHR42648">
    <property type="entry name" value="TRANSPOSASE, PUTATIVE-RELATED"/>
    <property type="match status" value="1"/>
</dbReference>
<dbReference type="AlphaFoldDB" id="A0A699GUW9"/>
<organism evidence="5">
    <name type="scientific">Tanacetum cinerariifolium</name>
    <name type="common">Dalmatian daisy</name>
    <name type="synonym">Chrysanthemum cinerariifolium</name>
    <dbReference type="NCBI Taxonomy" id="118510"/>
    <lineage>
        <taxon>Eukaryota</taxon>
        <taxon>Viridiplantae</taxon>
        <taxon>Streptophyta</taxon>
        <taxon>Embryophyta</taxon>
        <taxon>Tracheophyta</taxon>
        <taxon>Spermatophyta</taxon>
        <taxon>Magnoliopsida</taxon>
        <taxon>eudicotyledons</taxon>
        <taxon>Gunneridae</taxon>
        <taxon>Pentapetalae</taxon>
        <taxon>asterids</taxon>
        <taxon>campanulids</taxon>
        <taxon>Asterales</taxon>
        <taxon>Asteraceae</taxon>
        <taxon>Asteroideae</taxon>
        <taxon>Anthemideae</taxon>
        <taxon>Anthemidinae</taxon>
        <taxon>Tanacetum</taxon>
    </lineage>
</organism>
<dbReference type="GO" id="GO:0003676">
    <property type="term" value="F:nucleic acid binding"/>
    <property type="evidence" value="ECO:0007669"/>
    <property type="project" value="InterPro"/>
</dbReference>
<dbReference type="PANTHER" id="PTHR42648:SF27">
    <property type="entry name" value="RNA-DIRECTED DNA POLYMERASE"/>
    <property type="match status" value="1"/>
</dbReference>
<dbReference type="InterPro" id="IPR001584">
    <property type="entry name" value="Integrase_cat-core"/>
</dbReference>
<proteinExistence type="predicted"/>
<dbReference type="Pfam" id="PF07727">
    <property type="entry name" value="RVT_2"/>
    <property type="match status" value="1"/>
</dbReference>
<feature type="domain" description="Integrase catalytic" evidence="4">
    <location>
        <begin position="335"/>
        <end position="511"/>
    </location>
</feature>
<accession>A0A699GUW9</accession>
<keyword evidence="1" id="KW-0479">Metal-binding</keyword>
<dbReference type="InterPro" id="IPR039537">
    <property type="entry name" value="Retrotran_Ty1/copia-like"/>
</dbReference>
<dbReference type="EMBL" id="BKCJ010055028">
    <property type="protein sequence ID" value="GEW35674.1"/>
    <property type="molecule type" value="Genomic_DNA"/>
</dbReference>
<evidence type="ECO:0000256" key="3">
    <source>
        <dbReference type="SAM" id="MobiDB-lite"/>
    </source>
</evidence>
<reference evidence="5" key="1">
    <citation type="journal article" date="2019" name="Sci. Rep.">
        <title>Draft genome of Tanacetum cinerariifolium, the natural source of mosquito coil.</title>
        <authorList>
            <person name="Yamashiro T."/>
            <person name="Shiraishi A."/>
            <person name="Satake H."/>
            <person name="Nakayama K."/>
        </authorList>
    </citation>
    <scope>NUCLEOTIDE SEQUENCE</scope>
</reference>
<sequence>MTTSSANNSVFRGFFEKQKLTEPNFIHWYRQLRIVLSIEDKLNYLEQPIPLAPVVPAGQHVAPEILVAHNAWIIGSKEIAGLMLITIEPEIQLNLEMSMLMRCYWSYRLCFPSKHSRSFFRLRDIFTLASRKKGNQLAQLQYAQPGKTINELHAMLKLHEQTLPKNNARALHAIRAGKVQKVNKHKKSHPQMAARGENHGKGKNKQAYTPKPKIPPPPKREDPTKDSICHECDGFINRFVNNKIQVSRNNMVYFSVIPRDGIFEIDLSNSYTNESSIYAVSNKRAKLDLDSALLWHCRLGNISKKCIEKLQHDGLLDSTDLRVFEKCVSCMSGKMARKPYTHQVERVKDLLGLIRTDVCGPFKIMSKQGARYFVTFNDNFSRYGYVYLLKHKHEVLVTFKVFQKEVENQLGKTIKSLRSDCGGEYMSQEFLDHLKDHGIIAHRTPLYTPQHNGVSERRNRTLLDMVRSMMSQTTLPKFFWDYALETAARILNMALTKKVEKTPYEVWHGQAPKLFYLKVWGCENSLINQEASGSLEDLEIIQEEDTHPSIDTSLNHEEDDLEIDEPQSDIIPIRRSTRTRRTPDRTCLYIDAEEHELGDLGEPVNYKATLLDPEFEKWLNAMNVEMQSMKDNEVWVLVELPPNGKTVGSKWLFKKKTNMDGVVHTYKARLVAKSYTQTPGIDYEKTFSLVADIRAIRILIAIAAYYDYEICQMDVKTGFLNGYLNEEVYMERPEGFVNPKYPNRVCKLKRSIYGLKQASRQWNKRFDDEIKKFGFTQNCDEPCVYLKASESNITFLILYVDDILIMGNNIPMLQSVRSYLGRCFAMKDLENSKRGSIPMQEKLKLSKSQGASTPAELKHMQNVPYASAVGSIIYAVRCTRLDVAFAQNVTSRFQQNPVYRGDLKRELKKSAKQSIFTTSSAEDEYIAAFDASKEAVLVKKFIYGLGVVPTIKEPISMYCDNTGAIDIANESGITKGARHFRAKIHYLREVIEYGDIKLEKVHTYDNLADPFTKTLAFPKHSEHTRNIGMLPASSLM</sequence>
<dbReference type="GO" id="GO:0016787">
    <property type="term" value="F:hydrolase activity"/>
    <property type="evidence" value="ECO:0007669"/>
    <property type="project" value="UniProtKB-KW"/>
</dbReference>
<dbReference type="GO" id="GO:0015074">
    <property type="term" value="P:DNA integration"/>
    <property type="evidence" value="ECO:0007669"/>
    <property type="project" value="InterPro"/>
</dbReference>
<dbReference type="InterPro" id="IPR025724">
    <property type="entry name" value="GAG-pre-integrase_dom"/>
</dbReference>
<dbReference type="Pfam" id="PF13976">
    <property type="entry name" value="gag_pre-integrs"/>
    <property type="match status" value="1"/>
</dbReference>
<dbReference type="PROSITE" id="PS50994">
    <property type="entry name" value="INTEGRASE"/>
    <property type="match status" value="1"/>
</dbReference>
<dbReference type="Gene3D" id="3.30.420.10">
    <property type="entry name" value="Ribonuclease H-like superfamily/Ribonuclease H"/>
    <property type="match status" value="1"/>
</dbReference>
<evidence type="ECO:0000259" key="4">
    <source>
        <dbReference type="PROSITE" id="PS50994"/>
    </source>
</evidence>
<feature type="region of interest" description="Disordered" evidence="3">
    <location>
        <begin position="179"/>
        <end position="226"/>
    </location>
</feature>
<dbReference type="InterPro" id="IPR036397">
    <property type="entry name" value="RNaseH_sf"/>
</dbReference>
<protein>
    <recommendedName>
        <fullName evidence="4">Integrase catalytic domain-containing protein</fullName>
    </recommendedName>
</protein>
<evidence type="ECO:0000313" key="5">
    <source>
        <dbReference type="EMBL" id="GEW35674.1"/>
    </source>
</evidence>
<dbReference type="InterPro" id="IPR043502">
    <property type="entry name" value="DNA/RNA_pol_sf"/>
</dbReference>
<gene>
    <name evidence="5" type="ORF">Tci_207650</name>
</gene>
<keyword evidence="2" id="KW-0378">Hydrolase</keyword>
<dbReference type="CDD" id="cd09272">
    <property type="entry name" value="RNase_HI_RT_Ty1"/>
    <property type="match status" value="1"/>
</dbReference>
<evidence type="ECO:0000256" key="1">
    <source>
        <dbReference type="ARBA" id="ARBA00022723"/>
    </source>
</evidence>
<comment type="caution">
    <text evidence="5">The sequence shown here is derived from an EMBL/GenBank/DDBJ whole genome shotgun (WGS) entry which is preliminary data.</text>
</comment>
<dbReference type="InterPro" id="IPR012337">
    <property type="entry name" value="RNaseH-like_sf"/>
</dbReference>
<dbReference type="SUPFAM" id="SSF53098">
    <property type="entry name" value="Ribonuclease H-like"/>
    <property type="match status" value="1"/>
</dbReference>
<evidence type="ECO:0000256" key="2">
    <source>
        <dbReference type="ARBA" id="ARBA00022801"/>
    </source>
</evidence>
<dbReference type="Pfam" id="PF00665">
    <property type="entry name" value="rve"/>
    <property type="match status" value="1"/>
</dbReference>
<dbReference type="SUPFAM" id="SSF56672">
    <property type="entry name" value="DNA/RNA polymerases"/>
    <property type="match status" value="1"/>
</dbReference>
<dbReference type="GO" id="GO:0046872">
    <property type="term" value="F:metal ion binding"/>
    <property type="evidence" value="ECO:0007669"/>
    <property type="project" value="UniProtKB-KW"/>
</dbReference>
<name>A0A699GUW9_TANCI</name>
<dbReference type="InterPro" id="IPR013103">
    <property type="entry name" value="RVT_2"/>
</dbReference>